<protein>
    <recommendedName>
        <fullName evidence="4">Proteasome assembly chaperone 1</fullName>
    </recommendedName>
</protein>
<evidence type="ECO:0000313" key="3">
    <source>
        <dbReference type="Proteomes" id="UP000886520"/>
    </source>
</evidence>
<keyword evidence="3" id="KW-1185">Reference proteome</keyword>
<sequence>MAGIQDPLTELPPPSRLDFEELGNFTLDASSAPPPAFISWDANVEFETPLRPRLLFIASSPSGLHLISHLPEKRLLGSVVLPAEDQSDEGSSKGSLSDDGNIKGRSVYDARNPRKQSVHTCNVYALDGEHASVIMVAVQTPIAEERANTWARAVLEAIAADRVMVVTMLQREHYRGKLSADDEVIFRLETDALRLEKLGKEEATMGHDDDVPYFPSGSIVSGFPAAVLTRCQLLGLKGRLLLSWPESRSSAPSLLVTILNRFPDIQCLDFSSSLQVPFKGKSVSDLEIYM</sequence>
<reference evidence="2" key="1">
    <citation type="submission" date="2021-01" db="EMBL/GenBank/DDBJ databases">
        <title>Adiantum capillus-veneris genome.</title>
        <authorList>
            <person name="Fang Y."/>
            <person name="Liao Q."/>
        </authorList>
    </citation>
    <scope>NUCLEOTIDE SEQUENCE</scope>
    <source>
        <strain evidence="2">H3</strain>
        <tissue evidence="2">Leaf</tissue>
    </source>
</reference>
<dbReference type="PANTHER" id="PTHR37227">
    <property type="entry name" value="OS01G0219000 PROTEIN"/>
    <property type="match status" value="1"/>
</dbReference>
<gene>
    <name evidence="2" type="ORF">GOP47_0007903</name>
</gene>
<evidence type="ECO:0008006" key="4">
    <source>
        <dbReference type="Google" id="ProtNLM"/>
    </source>
</evidence>
<dbReference type="PANTHER" id="PTHR37227:SF2">
    <property type="entry name" value="OS01G0219000 PROTEIN"/>
    <property type="match status" value="1"/>
</dbReference>
<evidence type="ECO:0000256" key="1">
    <source>
        <dbReference type="SAM" id="MobiDB-lite"/>
    </source>
</evidence>
<feature type="compositionally biased region" description="Basic and acidic residues" evidence="1">
    <location>
        <begin position="100"/>
        <end position="111"/>
    </location>
</feature>
<comment type="caution">
    <text evidence="2">The sequence shown here is derived from an EMBL/GenBank/DDBJ whole genome shotgun (WGS) entry which is preliminary data.</text>
</comment>
<evidence type="ECO:0000313" key="2">
    <source>
        <dbReference type="EMBL" id="KAI5078079.1"/>
    </source>
</evidence>
<organism evidence="2 3">
    <name type="scientific">Adiantum capillus-veneris</name>
    <name type="common">Maidenhair fern</name>
    <dbReference type="NCBI Taxonomy" id="13818"/>
    <lineage>
        <taxon>Eukaryota</taxon>
        <taxon>Viridiplantae</taxon>
        <taxon>Streptophyta</taxon>
        <taxon>Embryophyta</taxon>
        <taxon>Tracheophyta</taxon>
        <taxon>Polypodiopsida</taxon>
        <taxon>Polypodiidae</taxon>
        <taxon>Polypodiales</taxon>
        <taxon>Pteridineae</taxon>
        <taxon>Pteridaceae</taxon>
        <taxon>Vittarioideae</taxon>
        <taxon>Adiantum</taxon>
    </lineage>
</organism>
<dbReference type="EMBL" id="JABFUD020000007">
    <property type="protein sequence ID" value="KAI5078079.1"/>
    <property type="molecule type" value="Genomic_DNA"/>
</dbReference>
<dbReference type="OrthoDB" id="17536at2759"/>
<dbReference type="Proteomes" id="UP000886520">
    <property type="component" value="Chromosome 7"/>
</dbReference>
<name>A0A9D4V1Y2_ADICA</name>
<dbReference type="AlphaFoldDB" id="A0A9D4V1Y2"/>
<feature type="region of interest" description="Disordered" evidence="1">
    <location>
        <begin position="84"/>
        <end position="111"/>
    </location>
</feature>
<accession>A0A9D4V1Y2</accession>
<proteinExistence type="predicted"/>